<reference evidence="1" key="1">
    <citation type="journal article" date="2022" name="bioRxiv">
        <title>Population genetic analysis of Ophidiomyces ophidiicola, the causative agent of snake fungal disease, indicates recent introductions to the USA.</title>
        <authorList>
            <person name="Ladner J.T."/>
            <person name="Palmer J.M."/>
            <person name="Ettinger C.L."/>
            <person name="Stajich J.E."/>
            <person name="Farrell T.M."/>
            <person name="Glorioso B.M."/>
            <person name="Lawson B."/>
            <person name="Price S.J."/>
            <person name="Stengle A.G."/>
            <person name="Grear D.A."/>
            <person name="Lorch J.M."/>
        </authorList>
    </citation>
    <scope>NUCLEOTIDE SEQUENCE</scope>
    <source>
        <strain evidence="1">NWHC 24266-5</strain>
    </source>
</reference>
<name>A0ACB8UZF8_9EURO</name>
<proteinExistence type="predicted"/>
<protein>
    <submittedName>
        <fullName evidence="1">Uncharacterized protein</fullName>
    </submittedName>
</protein>
<gene>
    <name evidence="1" type="ORF">LOY88_002427</name>
</gene>
<accession>A0ACB8UZF8</accession>
<organism evidence="1">
    <name type="scientific">Ophidiomyces ophidiicola</name>
    <dbReference type="NCBI Taxonomy" id="1387563"/>
    <lineage>
        <taxon>Eukaryota</taxon>
        <taxon>Fungi</taxon>
        <taxon>Dikarya</taxon>
        <taxon>Ascomycota</taxon>
        <taxon>Pezizomycotina</taxon>
        <taxon>Eurotiomycetes</taxon>
        <taxon>Eurotiomycetidae</taxon>
        <taxon>Onygenales</taxon>
        <taxon>Onygenaceae</taxon>
        <taxon>Ophidiomyces</taxon>
    </lineage>
</organism>
<sequence>MASILALLAISLSVCVHAAPTNAPPSTPSPSAGTPPPTVNVNPEPKLTPELKAARHKREELKKIFQIDLKNPPFVSTEKDWQSTCFAYWGLCPGGAGFFYKHRLMEISNVEILYTAVTEGETINTGNETTNLKTIKSTWVTAGRTQGWSIEARLSGNIGGDKGGAKLEVSASYSDVKTESKTEIVSAEMAMPCPANHMCAIATWTFFAKVTGSCKPVPWVHCGYERNMCDLNHTPGGGFYPPFWSGCQQFLGQALRCDWKSPRVDCEATLPIFDQSGKPIAPLVTLQNQII</sequence>
<dbReference type="EMBL" id="JALBCA010000028">
    <property type="protein sequence ID" value="KAI2388834.1"/>
    <property type="molecule type" value="Genomic_DNA"/>
</dbReference>
<comment type="caution">
    <text evidence="1">The sequence shown here is derived from an EMBL/GenBank/DDBJ whole genome shotgun (WGS) entry which is preliminary data.</text>
</comment>
<evidence type="ECO:0000313" key="1">
    <source>
        <dbReference type="EMBL" id="KAI2388834.1"/>
    </source>
</evidence>